<dbReference type="SUPFAM" id="SSF88874">
    <property type="entry name" value="Receptor-binding domain of short tail fibre protein gp12"/>
    <property type="match status" value="1"/>
</dbReference>
<dbReference type="Gene3D" id="3.90.1340.10">
    <property type="entry name" value="Phage tail collar domain"/>
    <property type="match status" value="1"/>
</dbReference>
<protein>
    <submittedName>
        <fullName evidence="2">Tail fiber protein</fullName>
    </submittedName>
</protein>
<sequence>MSDPFIGEIRIFAGTYAPVGWSFCDGSVLPISTNQVLYSLIGDIYGGNGQTTFALPDLRGRLPVGQGQGLAMYDVGLGESFGVESITLTQAKLPAHSHPFVVSSALANTTIPADASNNATRTFGTFTKVKAMTGLYNNSIDQLGRVQLNAATLNPSAGSSSVTAHSNLMPAMALNYIIATTGLYPSQG</sequence>
<dbReference type="Proteomes" id="UP001424532">
    <property type="component" value="Unassembled WGS sequence"/>
</dbReference>
<evidence type="ECO:0000313" key="3">
    <source>
        <dbReference type="Proteomes" id="UP001424532"/>
    </source>
</evidence>
<evidence type="ECO:0000313" key="2">
    <source>
        <dbReference type="EMBL" id="MEN8642382.1"/>
    </source>
</evidence>
<accession>A0ABV0DKV0</accession>
<keyword evidence="3" id="KW-1185">Reference proteome</keyword>
<dbReference type="RefSeq" id="WP_323831153.1">
    <property type="nucleotide sequence ID" value="NZ_JAWZSW010000016.1"/>
</dbReference>
<gene>
    <name evidence="2" type="ORF">ABFE88_22275</name>
</gene>
<dbReference type="Pfam" id="PF07484">
    <property type="entry name" value="Collar"/>
    <property type="match status" value="1"/>
</dbReference>
<dbReference type="InterPro" id="IPR011083">
    <property type="entry name" value="Phage_tail_collar_dom"/>
</dbReference>
<name>A0ABV0DKV0_9PSED</name>
<dbReference type="EMBL" id="JBDLYL010000031">
    <property type="protein sequence ID" value="MEN8642382.1"/>
    <property type="molecule type" value="Genomic_DNA"/>
</dbReference>
<dbReference type="InterPro" id="IPR037053">
    <property type="entry name" value="Phage_tail_collar_dom_sf"/>
</dbReference>
<feature type="domain" description="Phage tail collar" evidence="1">
    <location>
        <begin position="7"/>
        <end position="63"/>
    </location>
</feature>
<organism evidence="2 3">
    <name type="scientific">Pseudomonas sichuanensis</name>
    <dbReference type="NCBI Taxonomy" id="2213015"/>
    <lineage>
        <taxon>Bacteria</taxon>
        <taxon>Pseudomonadati</taxon>
        <taxon>Pseudomonadota</taxon>
        <taxon>Gammaproteobacteria</taxon>
        <taxon>Pseudomonadales</taxon>
        <taxon>Pseudomonadaceae</taxon>
        <taxon>Pseudomonas</taxon>
    </lineage>
</organism>
<evidence type="ECO:0000259" key="1">
    <source>
        <dbReference type="Pfam" id="PF07484"/>
    </source>
</evidence>
<reference evidence="2 3" key="1">
    <citation type="submission" date="2024-05" db="EMBL/GenBank/DDBJ databases">
        <title>Sequence of Lycoming College course isolates.</title>
        <authorList>
            <person name="Reigle C.A."/>
            <person name="Newman J.D."/>
        </authorList>
    </citation>
    <scope>NUCLEOTIDE SEQUENCE [LARGE SCALE GENOMIC DNA]</scope>
    <source>
        <strain evidence="2 3">CAR-09</strain>
    </source>
</reference>
<proteinExistence type="predicted"/>
<comment type="caution">
    <text evidence="2">The sequence shown here is derived from an EMBL/GenBank/DDBJ whole genome shotgun (WGS) entry which is preliminary data.</text>
</comment>